<accession>A0A830B879</accession>
<dbReference type="AlphaFoldDB" id="A0A830B879"/>
<keyword evidence="3" id="KW-0812">Transmembrane</keyword>
<comment type="caution">
    <text evidence="4">The sequence shown here is derived from an EMBL/GenBank/DDBJ whole genome shotgun (WGS) entry which is preliminary data.</text>
</comment>
<dbReference type="Gene3D" id="2.60.120.330">
    <property type="entry name" value="B-lactam Antibiotic, Isopenicillin N Synthase, Chain"/>
    <property type="match status" value="1"/>
</dbReference>
<proteinExistence type="predicted"/>
<gene>
    <name evidence="4" type="ORF">PHJA_000467000</name>
</gene>
<evidence type="ECO:0000313" key="5">
    <source>
        <dbReference type="Proteomes" id="UP000653305"/>
    </source>
</evidence>
<name>A0A830B879_9LAMI</name>
<keyword evidence="3" id="KW-1133">Transmembrane helix</keyword>
<evidence type="ECO:0000256" key="3">
    <source>
        <dbReference type="SAM" id="Phobius"/>
    </source>
</evidence>
<dbReference type="Proteomes" id="UP000653305">
    <property type="component" value="Unassembled WGS sequence"/>
</dbReference>
<dbReference type="OrthoDB" id="1523082at2759"/>
<dbReference type="EMBL" id="BMAC01000059">
    <property type="protein sequence ID" value="GFP83236.1"/>
    <property type="molecule type" value="Genomic_DNA"/>
</dbReference>
<sequence length="341" mass="38519">MEKSKMPPKIRATFSSLPSPIPTGGGSRSAADPTLSEQIDASVRIPELTLPHQHAHRFKPEEINYESLVSRENDSVRRLMRSIREFGAIQIRNHGILTEELRFALDNGERLFGLTVECCGSYGDHEKIVWRGGDDRRIMEEATAAIGERNYQNFRQKIENVTRQLKAIAEELDAVIAPTPSCEKQIEEPIELGESTLSIYRYHRANIIDRTSSIFVKTSRDQSGPYALSLHLLLESTEFSVEPSWANMSFSTSPDTIVVTIGKELEEKSHGELKSGEDKLKIKPFLHTNRPSFSIEQKWSVSSVRKVGGESNKIIPLADQILILLVIALMYKSFAYIYSWI</sequence>
<organism evidence="4 5">
    <name type="scientific">Phtheirospermum japonicum</name>
    <dbReference type="NCBI Taxonomy" id="374723"/>
    <lineage>
        <taxon>Eukaryota</taxon>
        <taxon>Viridiplantae</taxon>
        <taxon>Streptophyta</taxon>
        <taxon>Embryophyta</taxon>
        <taxon>Tracheophyta</taxon>
        <taxon>Spermatophyta</taxon>
        <taxon>Magnoliopsida</taxon>
        <taxon>eudicotyledons</taxon>
        <taxon>Gunneridae</taxon>
        <taxon>Pentapetalae</taxon>
        <taxon>asterids</taxon>
        <taxon>lamiids</taxon>
        <taxon>Lamiales</taxon>
        <taxon>Orobanchaceae</taxon>
        <taxon>Orobanchaceae incertae sedis</taxon>
        <taxon>Phtheirospermum</taxon>
    </lineage>
</organism>
<dbReference type="PANTHER" id="PTHR34945:SF4">
    <property type="entry name" value="2-OXOGLUTARATE (2OG) AND FE(II)-DEPENDENT OXYGENASE SUPERFAMILY PROTEIN"/>
    <property type="match status" value="1"/>
</dbReference>
<protein>
    <recommendedName>
        <fullName evidence="6">Non-haem dioxygenase N-terminal domain-containing protein</fullName>
    </recommendedName>
</protein>
<feature type="region of interest" description="Disordered" evidence="2">
    <location>
        <begin position="1"/>
        <end position="34"/>
    </location>
</feature>
<keyword evidence="5" id="KW-1185">Reference proteome</keyword>
<dbReference type="SUPFAM" id="SSF51197">
    <property type="entry name" value="Clavaminate synthase-like"/>
    <property type="match status" value="1"/>
</dbReference>
<evidence type="ECO:0000313" key="4">
    <source>
        <dbReference type="EMBL" id="GFP83236.1"/>
    </source>
</evidence>
<keyword evidence="3" id="KW-0472">Membrane</keyword>
<dbReference type="PANTHER" id="PTHR34945">
    <property type="entry name" value="2-OXOGLUTARATE (2OG) AND FE(II)-DEPENDENT OXYGENASE SUPERFAMILY PROTEIN"/>
    <property type="match status" value="1"/>
</dbReference>
<evidence type="ECO:0000256" key="1">
    <source>
        <dbReference type="SAM" id="Coils"/>
    </source>
</evidence>
<feature type="transmembrane region" description="Helical" evidence="3">
    <location>
        <begin position="321"/>
        <end position="340"/>
    </location>
</feature>
<reference evidence="4" key="1">
    <citation type="submission" date="2020-07" db="EMBL/GenBank/DDBJ databases">
        <title>Ethylene signaling mediates host invasion by parasitic plants.</title>
        <authorList>
            <person name="Yoshida S."/>
        </authorList>
    </citation>
    <scope>NUCLEOTIDE SEQUENCE</scope>
    <source>
        <strain evidence="4">Okayama</strain>
    </source>
</reference>
<dbReference type="InterPro" id="IPR027443">
    <property type="entry name" value="IPNS-like_sf"/>
</dbReference>
<feature type="coiled-coil region" evidence="1">
    <location>
        <begin position="144"/>
        <end position="171"/>
    </location>
</feature>
<evidence type="ECO:0000256" key="2">
    <source>
        <dbReference type="SAM" id="MobiDB-lite"/>
    </source>
</evidence>
<keyword evidence="1" id="KW-0175">Coiled coil</keyword>
<evidence type="ECO:0008006" key="6">
    <source>
        <dbReference type="Google" id="ProtNLM"/>
    </source>
</evidence>